<gene>
    <name evidence="13" type="ORF">LMG28688_05382</name>
</gene>
<evidence type="ECO:0000313" key="14">
    <source>
        <dbReference type="Proteomes" id="UP000494119"/>
    </source>
</evidence>
<keyword evidence="9" id="KW-0472">Membrane</keyword>
<dbReference type="InterPro" id="IPR033900">
    <property type="entry name" value="Gram_neg_porin_domain"/>
</dbReference>
<dbReference type="Proteomes" id="UP000494119">
    <property type="component" value="Unassembled WGS sequence"/>
</dbReference>
<comment type="subcellular location">
    <subcellularLocation>
        <location evidence="1">Cell outer membrane</location>
        <topology evidence="1">Multi-pass membrane protein</topology>
    </subcellularLocation>
</comment>
<keyword evidence="10" id="KW-0998">Cell outer membrane</keyword>
<comment type="subunit">
    <text evidence="2">Homotrimer.</text>
</comment>
<dbReference type="InterPro" id="IPR023614">
    <property type="entry name" value="Porin_dom_sf"/>
</dbReference>
<sequence length="359" mass="37435">MKCYMAAGALLQALSMSALAQSSVTLFGSLDNGVTYINNTGGHSAVKLQDGVNKSNSFGLTGTEDLGNGTSALFKIEGGYSVNNGKLGQGGLMFGKQAWVGLGQRGIGQVLLGRQYDYTVVLEQYAACNNCGIYSYQNADIDRAAGQRLNNAVSFKSNTFGGFTFGAMYAFGQDSGALTTNSGRAYSAQVQYSAGPFSMLAVVTDVNGAPVAAGSFGASTVLGRPVTASTAFYADNLRIAALAAYYQIGAWRPSITYSNSQVKLGGASSTDQIVRVGTTFALTPAAQFAAQVAVDRFESSRWYSLALGADYLISKRTDVYLDFEAQHATGAGTAASIFLAGPSSTSNQVVARAGIKHLF</sequence>
<evidence type="ECO:0000256" key="2">
    <source>
        <dbReference type="ARBA" id="ARBA00011233"/>
    </source>
</evidence>
<name>A0A6J5GM93_9BURK</name>
<evidence type="ECO:0000256" key="4">
    <source>
        <dbReference type="ARBA" id="ARBA00022452"/>
    </source>
</evidence>
<keyword evidence="4" id="KW-1134">Transmembrane beta strand</keyword>
<reference evidence="13 14" key="1">
    <citation type="submission" date="2020-04" db="EMBL/GenBank/DDBJ databases">
        <authorList>
            <person name="De Canck E."/>
        </authorList>
    </citation>
    <scope>NUCLEOTIDE SEQUENCE [LARGE SCALE GENOMIC DNA]</scope>
    <source>
        <strain evidence="13 14">LMG 28688</strain>
    </source>
</reference>
<keyword evidence="7" id="KW-0406">Ion transport</keyword>
<dbReference type="PANTHER" id="PTHR34501:SF9">
    <property type="entry name" value="MAJOR OUTER MEMBRANE PROTEIN P.IA"/>
    <property type="match status" value="1"/>
</dbReference>
<evidence type="ECO:0000256" key="10">
    <source>
        <dbReference type="ARBA" id="ARBA00023237"/>
    </source>
</evidence>
<evidence type="ECO:0000256" key="6">
    <source>
        <dbReference type="ARBA" id="ARBA00022729"/>
    </source>
</evidence>
<evidence type="ECO:0000259" key="12">
    <source>
        <dbReference type="Pfam" id="PF13609"/>
    </source>
</evidence>
<dbReference type="GO" id="GO:0046930">
    <property type="term" value="C:pore complex"/>
    <property type="evidence" value="ECO:0007669"/>
    <property type="project" value="UniProtKB-KW"/>
</dbReference>
<keyword evidence="3" id="KW-0813">Transport</keyword>
<keyword evidence="5" id="KW-0812">Transmembrane</keyword>
<dbReference type="PRINTS" id="PR00184">
    <property type="entry name" value="NEISSPPORIN"/>
</dbReference>
<dbReference type="CDD" id="cd00342">
    <property type="entry name" value="gram_neg_porins"/>
    <property type="match status" value="1"/>
</dbReference>
<proteinExistence type="predicted"/>
<keyword evidence="6 11" id="KW-0732">Signal</keyword>
<evidence type="ECO:0000256" key="1">
    <source>
        <dbReference type="ARBA" id="ARBA00004571"/>
    </source>
</evidence>
<evidence type="ECO:0000256" key="5">
    <source>
        <dbReference type="ARBA" id="ARBA00022692"/>
    </source>
</evidence>
<dbReference type="InterPro" id="IPR050298">
    <property type="entry name" value="Gram-neg_bact_OMP"/>
</dbReference>
<dbReference type="SUPFAM" id="SSF56935">
    <property type="entry name" value="Porins"/>
    <property type="match status" value="1"/>
</dbReference>
<dbReference type="PANTHER" id="PTHR34501">
    <property type="entry name" value="PROTEIN YDDL-RELATED"/>
    <property type="match status" value="1"/>
</dbReference>
<dbReference type="Pfam" id="PF13609">
    <property type="entry name" value="Porin_4"/>
    <property type="match status" value="1"/>
</dbReference>
<protein>
    <submittedName>
        <fullName evidence="13">Outer membrane porin protein 32</fullName>
    </submittedName>
</protein>
<organism evidence="13 14">
    <name type="scientific">Paraburkholderia caffeinitolerans</name>
    <dbReference type="NCBI Taxonomy" id="1723730"/>
    <lineage>
        <taxon>Bacteria</taxon>
        <taxon>Pseudomonadati</taxon>
        <taxon>Pseudomonadota</taxon>
        <taxon>Betaproteobacteria</taxon>
        <taxon>Burkholderiales</taxon>
        <taxon>Burkholderiaceae</taxon>
        <taxon>Paraburkholderia</taxon>
    </lineage>
</organism>
<accession>A0A6J5GM93</accession>
<dbReference type="InterPro" id="IPR002299">
    <property type="entry name" value="Porin_Neis"/>
</dbReference>
<evidence type="ECO:0000256" key="9">
    <source>
        <dbReference type="ARBA" id="ARBA00023136"/>
    </source>
</evidence>
<dbReference type="RefSeq" id="WP_175197278.1">
    <property type="nucleotide sequence ID" value="NZ_CADIKL010000035.1"/>
</dbReference>
<evidence type="ECO:0000256" key="7">
    <source>
        <dbReference type="ARBA" id="ARBA00023065"/>
    </source>
</evidence>
<feature type="signal peptide" evidence="11">
    <location>
        <begin position="1"/>
        <end position="20"/>
    </location>
</feature>
<dbReference type="Gene3D" id="2.40.160.10">
    <property type="entry name" value="Porin"/>
    <property type="match status" value="1"/>
</dbReference>
<dbReference type="AlphaFoldDB" id="A0A6J5GM93"/>
<dbReference type="EMBL" id="CADIKL010000035">
    <property type="protein sequence ID" value="CAB3801573.1"/>
    <property type="molecule type" value="Genomic_DNA"/>
</dbReference>
<dbReference type="GO" id="GO:0015288">
    <property type="term" value="F:porin activity"/>
    <property type="evidence" value="ECO:0007669"/>
    <property type="project" value="UniProtKB-KW"/>
</dbReference>
<dbReference type="GO" id="GO:0009279">
    <property type="term" value="C:cell outer membrane"/>
    <property type="evidence" value="ECO:0007669"/>
    <property type="project" value="UniProtKB-SubCell"/>
</dbReference>
<keyword evidence="14" id="KW-1185">Reference proteome</keyword>
<keyword evidence="8" id="KW-0626">Porin</keyword>
<evidence type="ECO:0000313" key="13">
    <source>
        <dbReference type="EMBL" id="CAB3801573.1"/>
    </source>
</evidence>
<evidence type="ECO:0000256" key="3">
    <source>
        <dbReference type="ARBA" id="ARBA00022448"/>
    </source>
</evidence>
<evidence type="ECO:0000256" key="11">
    <source>
        <dbReference type="SAM" id="SignalP"/>
    </source>
</evidence>
<feature type="domain" description="Porin" evidence="12">
    <location>
        <begin position="8"/>
        <end position="326"/>
    </location>
</feature>
<feature type="chain" id="PRO_5026872989" evidence="11">
    <location>
        <begin position="21"/>
        <end position="359"/>
    </location>
</feature>
<evidence type="ECO:0000256" key="8">
    <source>
        <dbReference type="ARBA" id="ARBA00023114"/>
    </source>
</evidence>
<dbReference type="GO" id="GO:0006811">
    <property type="term" value="P:monoatomic ion transport"/>
    <property type="evidence" value="ECO:0007669"/>
    <property type="project" value="UniProtKB-KW"/>
</dbReference>